<evidence type="ECO:0000259" key="3">
    <source>
        <dbReference type="Pfam" id="PF05282"/>
    </source>
</evidence>
<dbReference type="CDD" id="cd13778">
    <property type="entry name" value="Aar2_C"/>
    <property type="match status" value="1"/>
</dbReference>
<dbReference type="Pfam" id="PF20981">
    <property type="entry name" value="AAR2_1st"/>
    <property type="match status" value="1"/>
</dbReference>
<protein>
    <submittedName>
        <fullName evidence="5">Uncharacterized protein</fullName>
    </submittedName>
</protein>
<feature type="compositionally biased region" description="Acidic residues" evidence="2">
    <location>
        <begin position="438"/>
        <end position="457"/>
    </location>
</feature>
<comment type="similarity">
    <text evidence="1">Belongs to the AAR2 family.</text>
</comment>
<dbReference type="Pfam" id="PF05282">
    <property type="entry name" value="AAR2"/>
    <property type="match status" value="1"/>
</dbReference>
<sequence>MDTTAAVLILDLPAPALAGIDLLSFTTTPRFRGVKDLPPGLHFVFTGSSTAFSVRHGIWFRVHDRHQLTIARWQQPDETLAVETDETEKLRWRANIGEVWEKGLTPYRQTSSTKDNDEEAHDESGDWLPLTSYITDSLLSRITQGSSTPWHLTSASSAPQDLDEIPGLGASSSATHPEPALHFLPIDLKRTWRADATGRERTDAAQDRSWALNDLLTQQDSPDGTEILGELQFCFLTLLTLNNWSCLEQWKRILTLLFTCKSAVGAKPDLFVRAIATLRLHLMHCKDAEGGLIDLADEGGNLLKSLLARFRKGLEGMVPRAEEVQDVLDELDDLEAYLRDEHGWQFGGSFAKSGLLELEDGEQVRMDTTAYDEDDETGEYAPLVVDLSPEQAKLLGLGDAVDLRAKLKEASLQARNEAEDGDEGAKAHAAQASKDDSDAQDDADEEMDDLEDMDARY</sequence>
<organism evidence="5 6">
    <name type="scientific">Cladosporium halotolerans</name>
    <dbReference type="NCBI Taxonomy" id="1052096"/>
    <lineage>
        <taxon>Eukaryota</taxon>
        <taxon>Fungi</taxon>
        <taxon>Dikarya</taxon>
        <taxon>Ascomycota</taxon>
        <taxon>Pezizomycotina</taxon>
        <taxon>Dothideomycetes</taxon>
        <taxon>Dothideomycetidae</taxon>
        <taxon>Cladosporiales</taxon>
        <taxon>Cladosporiaceae</taxon>
        <taxon>Cladosporium</taxon>
    </lineage>
</organism>
<evidence type="ECO:0000256" key="2">
    <source>
        <dbReference type="SAM" id="MobiDB-lite"/>
    </source>
</evidence>
<keyword evidence="6" id="KW-1185">Reference proteome</keyword>
<dbReference type="GeneID" id="96007402"/>
<dbReference type="InterPro" id="IPR038516">
    <property type="entry name" value="AAR2_N_sf"/>
</dbReference>
<dbReference type="GO" id="GO:0000244">
    <property type="term" value="P:spliceosomal tri-snRNP complex assembly"/>
    <property type="evidence" value="ECO:0007669"/>
    <property type="project" value="TreeGrafter"/>
</dbReference>
<evidence type="ECO:0000259" key="4">
    <source>
        <dbReference type="Pfam" id="PF20981"/>
    </source>
</evidence>
<dbReference type="InterPro" id="IPR033648">
    <property type="entry name" value="AAR2_C"/>
</dbReference>
<proteinExistence type="inferred from homology"/>
<reference evidence="5 6" key="1">
    <citation type="journal article" date="2020" name="Microbiol. Resour. Announc.">
        <title>Draft Genome Sequence of a Cladosporium Species Isolated from the Mesophotic Ascidian Didemnum maculosum.</title>
        <authorList>
            <person name="Gioti A."/>
            <person name="Siaperas R."/>
            <person name="Nikolaivits E."/>
            <person name="Le Goff G."/>
            <person name="Ouazzani J."/>
            <person name="Kotoulas G."/>
            <person name="Topakas E."/>
        </authorList>
    </citation>
    <scope>NUCLEOTIDE SEQUENCE [LARGE SCALE GENOMIC DNA]</scope>
    <source>
        <strain evidence="5 6">TM138-S3</strain>
    </source>
</reference>
<evidence type="ECO:0000313" key="5">
    <source>
        <dbReference type="EMBL" id="KAL1585690.1"/>
    </source>
</evidence>
<dbReference type="CDD" id="cd13777">
    <property type="entry name" value="Aar2_N"/>
    <property type="match status" value="1"/>
</dbReference>
<accession>A0AB34KLR7</accession>
<dbReference type="PANTHER" id="PTHR12689:SF4">
    <property type="entry name" value="PROTEIN AAR2 HOMOLOG"/>
    <property type="match status" value="1"/>
</dbReference>
<comment type="caution">
    <text evidence="5">The sequence shown here is derived from an EMBL/GenBank/DDBJ whole genome shotgun (WGS) entry which is preliminary data.</text>
</comment>
<dbReference type="Proteomes" id="UP000803884">
    <property type="component" value="Unassembled WGS sequence"/>
</dbReference>
<feature type="domain" description="AAR2 N-terminal" evidence="4">
    <location>
        <begin position="4"/>
        <end position="143"/>
    </location>
</feature>
<dbReference type="Gene3D" id="2.60.34.20">
    <property type="match status" value="1"/>
</dbReference>
<dbReference type="Gene3D" id="1.25.40.550">
    <property type="entry name" value="Aar2, C-terminal domain-like"/>
    <property type="match status" value="1"/>
</dbReference>
<name>A0AB34KLR7_9PEZI</name>
<dbReference type="InterPro" id="IPR038514">
    <property type="entry name" value="AAR2_C_sf"/>
</dbReference>
<gene>
    <name evidence="5" type="ORF">WHR41_05959</name>
</gene>
<evidence type="ECO:0000256" key="1">
    <source>
        <dbReference type="ARBA" id="ARBA00006281"/>
    </source>
</evidence>
<feature type="region of interest" description="Disordered" evidence="2">
    <location>
        <begin position="412"/>
        <end position="457"/>
    </location>
</feature>
<dbReference type="PANTHER" id="PTHR12689">
    <property type="entry name" value="A1 CISTRON SPLICING FACTOR AAR2-RELATED"/>
    <property type="match status" value="1"/>
</dbReference>
<dbReference type="InterPro" id="IPR007946">
    <property type="entry name" value="AAR2"/>
</dbReference>
<dbReference type="EMBL" id="JAAQHG020000018">
    <property type="protein sequence ID" value="KAL1585690.1"/>
    <property type="molecule type" value="Genomic_DNA"/>
</dbReference>
<dbReference type="AlphaFoldDB" id="A0AB34KLR7"/>
<evidence type="ECO:0000313" key="6">
    <source>
        <dbReference type="Proteomes" id="UP000803884"/>
    </source>
</evidence>
<feature type="domain" description="AAR2 C-terminal" evidence="3">
    <location>
        <begin position="183"/>
        <end position="346"/>
    </location>
</feature>
<dbReference type="RefSeq" id="XP_069228796.1">
    <property type="nucleotide sequence ID" value="XM_069374564.1"/>
</dbReference>
<dbReference type="InterPro" id="IPR033647">
    <property type="entry name" value="Aar2_N"/>
</dbReference>